<dbReference type="EMBL" id="JAAIUW010000010">
    <property type="protein sequence ID" value="KAF7812017.1"/>
    <property type="molecule type" value="Genomic_DNA"/>
</dbReference>
<feature type="compositionally biased region" description="Basic and acidic residues" evidence="1">
    <location>
        <begin position="48"/>
        <end position="63"/>
    </location>
</feature>
<dbReference type="AlphaFoldDB" id="A0A834W7G1"/>
<name>A0A834W7G1_9FABA</name>
<protein>
    <submittedName>
        <fullName evidence="2">Uncharacterized protein</fullName>
    </submittedName>
</protein>
<feature type="region of interest" description="Disordered" evidence="1">
    <location>
        <begin position="18"/>
        <end position="63"/>
    </location>
</feature>
<accession>A0A834W7G1</accession>
<sequence>MTMVMASASNQTMAFYSSTNNSSVQTRDIQCNSSDKGKRIKKHLKGTPRVEDTKKWDPKRDDQKLKEKNVELKEKNLELREENLQLKEENLGLKVEGQRLKDEMTRMERRELDLHKENETYYLQLAGKKILYAEFNG</sequence>
<evidence type="ECO:0000313" key="2">
    <source>
        <dbReference type="EMBL" id="KAF7812017.1"/>
    </source>
</evidence>
<dbReference type="Proteomes" id="UP000634136">
    <property type="component" value="Unassembled WGS sequence"/>
</dbReference>
<keyword evidence="3" id="KW-1185">Reference proteome</keyword>
<gene>
    <name evidence="2" type="ORF">G2W53_032993</name>
</gene>
<reference evidence="2" key="1">
    <citation type="submission" date="2020-09" db="EMBL/GenBank/DDBJ databases">
        <title>Genome-Enabled Discovery of Anthraquinone Biosynthesis in Senna tora.</title>
        <authorList>
            <person name="Kang S.-H."/>
            <person name="Pandey R.P."/>
            <person name="Lee C.-M."/>
            <person name="Sim J.-S."/>
            <person name="Jeong J.-T."/>
            <person name="Choi B.-S."/>
            <person name="Jung M."/>
            <person name="Ginzburg D."/>
            <person name="Zhao K."/>
            <person name="Won S.Y."/>
            <person name="Oh T.-J."/>
            <person name="Yu Y."/>
            <person name="Kim N.-H."/>
            <person name="Lee O.R."/>
            <person name="Lee T.-H."/>
            <person name="Bashyal P."/>
            <person name="Kim T.-S."/>
            <person name="Lee W.-H."/>
            <person name="Kawkins C."/>
            <person name="Kim C.-K."/>
            <person name="Kim J.S."/>
            <person name="Ahn B.O."/>
            <person name="Rhee S.Y."/>
            <person name="Sohng J.K."/>
        </authorList>
    </citation>
    <scope>NUCLEOTIDE SEQUENCE</scope>
    <source>
        <tissue evidence="2">Leaf</tissue>
    </source>
</reference>
<organism evidence="2 3">
    <name type="scientific">Senna tora</name>
    <dbReference type="NCBI Taxonomy" id="362788"/>
    <lineage>
        <taxon>Eukaryota</taxon>
        <taxon>Viridiplantae</taxon>
        <taxon>Streptophyta</taxon>
        <taxon>Embryophyta</taxon>
        <taxon>Tracheophyta</taxon>
        <taxon>Spermatophyta</taxon>
        <taxon>Magnoliopsida</taxon>
        <taxon>eudicotyledons</taxon>
        <taxon>Gunneridae</taxon>
        <taxon>Pentapetalae</taxon>
        <taxon>rosids</taxon>
        <taxon>fabids</taxon>
        <taxon>Fabales</taxon>
        <taxon>Fabaceae</taxon>
        <taxon>Caesalpinioideae</taxon>
        <taxon>Cassia clade</taxon>
        <taxon>Senna</taxon>
    </lineage>
</organism>
<evidence type="ECO:0000256" key="1">
    <source>
        <dbReference type="SAM" id="MobiDB-lite"/>
    </source>
</evidence>
<evidence type="ECO:0000313" key="3">
    <source>
        <dbReference type="Proteomes" id="UP000634136"/>
    </source>
</evidence>
<comment type="caution">
    <text evidence="2">The sequence shown here is derived from an EMBL/GenBank/DDBJ whole genome shotgun (WGS) entry which is preliminary data.</text>
</comment>
<feature type="compositionally biased region" description="Polar residues" evidence="1">
    <location>
        <begin position="18"/>
        <end position="34"/>
    </location>
</feature>
<proteinExistence type="predicted"/>